<accession>A0A840I763</accession>
<dbReference type="EMBL" id="JACHNU010000001">
    <property type="protein sequence ID" value="MBB4660697.1"/>
    <property type="molecule type" value="Genomic_DNA"/>
</dbReference>
<dbReference type="RefSeq" id="WP_183338238.1">
    <property type="nucleotide sequence ID" value="NZ_JACHNU010000001.1"/>
</dbReference>
<keyword evidence="2" id="KW-1185">Reference proteome</keyword>
<dbReference type="GO" id="GO:0005975">
    <property type="term" value="P:carbohydrate metabolic process"/>
    <property type="evidence" value="ECO:0007669"/>
    <property type="project" value="InterPro"/>
</dbReference>
<dbReference type="AlphaFoldDB" id="A0A840I763"/>
<dbReference type="InterPro" id="IPR011330">
    <property type="entry name" value="Glyco_hydro/deAcase_b/a-brl"/>
</dbReference>
<evidence type="ECO:0000313" key="1">
    <source>
        <dbReference type="EMBL" id="MBB4660697.1"/>
    </source>
</evidence>
<dbReference type="CDD" id="cd10787">
    <property type="entry name" value="LamB_YcsF_like"/>
    <property type="match status" value="1"/>
</dbReference>
<sequence length="254" mass="26981">MAMRVDLNADAGESYGRWTLGDDARLLPLVTSINAACGFHAGDPATMRRTIRLAREHGLALGAHPAYPDLAGFGRRELRASATEIADLVTYQLGALAAFCAAEQVPLQHVKPHGALYVRVARDAEAADAVAAAIRAVDPTLALVYPAGDAADALERRSGIRVAREAYVDLDTGDDGIVVVEPSPRRRDPAEVAQRALDAVRGRIATVGGGAIETRVDTICIHGDAPGAVDNVNEIRRRFAAEDVEPRPLADVLR</sequence>
<dbReference type="NCBIfam" id="NF003814">
    <property type="entry name" value="PRK05406.1-3"/>
    <property type="match status" value="1"/>
</dbReference>
<dbReference type="Proteomes" id="UP000585272">
    <property type="component" value="Unassembled WGS sequence"/>
</dbReference>
<dbReference type="PANTHER" id="PTHR30292:SF0">
    <property type="entry name" value="5-OXOPROLINASE SUBUNIT A"/>
    <property type="match status" value="1"/>
</dbReference>
<organism evidence="1 2">
    <name type="scientific">Conexibacter arvalis</name>
    <dbReference type="NCBI Taxonomy" id="912552"/>
    <lineage>
        <taxon>Bacteria</taxon>
        <taxon>Bacillati</taxon>
        <taxon>Actinomycetota</taxon>
        <taxon>Thermoleophilia</taxon>
        <taxon>Solirubrobacterales</taxon>
        <taxon>Conexibacteraceae</taxon>
        <taxon>Conexibacter</taxon>
    </lineage>
</organism>
<protein>
    <submittedName>
        <fullName evidence="1">UPF0271 protein</fullName>
    </submittedName>
</protein>
<reference evidence="1 2" key="1">
    <citation type="submission" date="2020-08" db="EMBL/GenBank/DDBJ databases">
        <title>Genomic Encyclopedia of Archaeal and Bacterial Type Strains, Phase II (KMG-II): from individual species to whole genera.</title>
        <authorList>
            <person name="Goeker M."/>
        </authorList>
    </citation>
    <scope>NUCLEOTIDE SEQUENCE [LARGE SCALE GENOMIC DNA]</scope>
    <source>
        <strain evidence="1 2">DSM 23288</strain>
    </source>
</reference>
<comment type="caution">
    <text evidence="1">The sequence shown here is derived from an EMBL/GenBank/DDBJ whole genome shotgun (WGS) entry which is preliminary data.</text>
</comment>
<proteinExistence type="predicted"/>
<dbReference type="InterPro" id="IPR005501">
    <property type="entry name" value="LamB/YcsF/PxpA-like"/>
</dbReference>
<dbReference type="SUPFAM" id="SSF88713">
    <property type="entry name" value="Glycoside hydrolase/deacetylase"/>
    <property type="match status" value="1"/>
</dbReference>
<dbReference type="Gene3D" id="3.20.20.370">
    <property type="entry name" value="Glycoside hydrolase/deacetylase"/>
    <property type="match status" value="1"/>
</dbReference>
<dbReference type="PANTHER" id="PTHR30292">
    <property type="entry name" value="UNCHARACTERIZED PROTEIN YBGL-RELATED"/>
    <property type="match status" value="1"/>
</dbReference>
<name>A0A840I763_9ACTN</name>
<evidence type="ECO:0000313" key="2">
    <source>
        <dbReference type="Proteomes" id="UP000585272"/>
    </source>
</evidence>
<dbReference type="Pfam" id="PF03746">
    <property type="entry name" value="LamB_YcsF"/>
    <property type="match status" value="1"/>
</dbReference>
<gene>
    <name evidence="1" type="ORF">BDZ31_000270</name>
</gene>